<dbReference type="AlphaFoldDB" id="A0A380MYH0"/>
<dbReference type="EMBL" id="UHIA01000004">
    <property type="protein sequence ID" value="SUO96943.1"/>
    <property type="molecule type" value="Genomic_DNA"/>
</dbReference>
<dbReference type="InterPro" id="IPR011990">
    <property type="entry name" value="TPR-like_helical_dom_sf"/>
</dbReference>
<dbReference type="GO" id="GO:0036503">
    <property type="term" value="P:ERAD pathway"/>
    <property type="evidence" value="ECO:0007669"/>
    <property type="project" value="TreeGrafter"/>
</dbReference>
<dbReference type="InterPro" id="IPR050767">
    <property type="entry name" value="Sel1_AlgK"/>
</dbReference>
<gene>
    <name evidence="1" type="primary">podJ_2</name>
    <name evidence="1" type="ORF">NCTC10717_01259</name>
</gene>
<dbReference type="Gene3D" id="1.25.40.10">
    <property type="entry name" value="Tetratricopeptide repeat domain"/>
    <property type="match status" value="1"/>
</dbReference>
<accession>A0A380MYH0</accession>
<organism evidence="1 2">
    <name type="scientific">Suttonella indologenes</name>
    <dbReference type="NCBI Taxonomy" id="13276"/>
    <lineage>
        <taxon>Bacteria</taxon>
        <taxon>Pseudomonadati</taxon>
        <taxon>Pseudomonadota</taxon>
        <taxon>Gammaproteobacteria</taxon>
        <taxon>Cardiobacteriales</taxon>
        <taxon>Cardiobacteriaceae</taxon>
        <taxon>Suttonella</taxon>
    </lineage>
</organism>
<sequence>MLKTATAVFLMNIRYVNQRLSMNKTFFRPLLFSFLFAYGFAAAELSEAPLLGSDIFAQAEWNKMSIGDVNADGIDSIIAERLSALADDAAAHYERYVLHYRLGEKTAAADALQQAAVKGDMRAQYELGMGYLRGENAVAQNEVQAIAWLKLAANAGLAEAQYNLGVLYEHGVVGLSDIGLAERYYLMAAEQSYTAAQYRLGMLYGKKGSIAYQAAKAQQWLSLAAAQGHEAAKKALADLQ</sequence>
<dbReference type="SUPFAM" id="SSF81901">
    <property type="entry name" value="HCP-like"/>
    <property type="match status" value="1"/>
</dbReference>
<dbReference type="Proteomes" id="UP000254575">
    <property type="component" value="Unassembled WGS sequence"/>
</dbReference>
<dbReference type="InterPro" id="IPR006597">
    <property type="entry name" value="Sel1-like"/>
</dbReference>
<keyword evidence="2" id="KW-1185">Reference proteome</keyword>
<dbReference type="PANTHER" id="PTHR11102:SF147">
    <property type="entry name" value="SEL1L ADAPTOR SUBUNIT OF ERAD E3 UBIQUITIN LIGASE"/>
    <property type="match status" value="1"/>
</dbReference>
<protein>
    <submittedName>
        <fullName evidence="1">Polar organelle development protein</fullName>
    </submittedName>
</protein>
<evidence type="ECO:0000313" key="1">
    <source>
        <dbReference type="EMBL" id="SUO96943.1"/>
    </source>
</evidence>
<dbReference type="Pfam" id="PF08238">
    <property type="entry name" value="Sel1"/>
    <property type="match status" value="3"/>
</dbReference>
<evidence type="ECO:0000313" key="2">
    <source>
        <dbReference type="Proteomes" id="UP000254575"/>
    </source>
</evidence>
<proteinExistence type="predicted"/>
<dbReference type="SMART" id="SM00671">
    <property type="entry name" value="SEL1"/>
    <property type="match status" value="3"/>
</dbReference>
<name>A0A380MYH0_9GAMM</name>
<dbReference type="OrthoDB" id="1442375at2"/>
<reference evidence="1 2" key="1">
    <citation type="submission" date="2018-06" db="EMBL/GenBank/DDBJ databases">
        <authorList>
            <consortium name="Pathogen Informatics"/>
            <person name="Doyle S."/>
        </authorList>
    </citation>
    <scope>NUCLEOTIDE SEQUENCE [LARGE SCALE GENOMIC DNA]</scope>
    <source>
        <strain evidence="1 2">NCTC10717</strain>
    </source>
</reference>
<dbReference type="PANTHER" id="PTHR11102">
    <property type="entry name" value="SEL-1-LIKE PROTEIN"/>
    <property type="match status" value="1"/>
</dbReference>